<evidence type="ECO:0000313" key="11">
    <source>
        <dbReference type="EMBL" id="KAG5182582.1"/>
    </source>
</evidence>
<evidence type="ECO:0000256" key="3">
    <source>
        <dbReference type="ARBA" id="ARBA00022741"/>
    </source>
</evidence>
<dbReference type="EMBL" id="JAFCMP010000235">
    <property type="protein sequence ID" value="KAG5182582.1"/>
    <property type="molecule type" value="Genomic_DNA"/>
</dbReference>
<evidence type="ECO:0000256" key="2">
    <source>
        <dbReference type="ARBA" id="ARBA00022679"/>
    </source>
</evidence>
<feature type="region of interest" description="Disordered" evidence="8">
    <location>
        <begin position="446"/>
        <end position="510"/>
    </location>
</feature>
<protein>
    <recommendedName>
        <fullName evidence="13">Arginine kinase</fullName>
    </recommendedName>
</protein>
<feature type="compositionally biased region" description="Low complexity" evidence="8">
    <location>
        <begin position="780"/>
        <end position="804"/>
    </location>
</feature>
<dbReference type="Proteomes" id="UP000664859">
    <property type="component" value="Unassembled WGS sequence"/>
</dbReference>
<dbReference type="GO" id="GO:0004111">
    <property type="term" value="F:creatine kinase activity"/>
    <property type="evidence" value="ECO:0007669"/>
    <property type="project" value="InterPro"/>
</dbReference>
<feature type="compositionally biased region" description="Low complexity" evidence="8">
    <location>
        <begin position="669"/>
        <end position="692"/>
    </location>
</feature>
<evidence type="ECO:0000313" key="12">
    <source>
        <dbReference type="Proteomes" id="UP000664859"/>
    </source>
</evidence>
<organism evidence="11 12">
    <name type="scientific">Tribonema minus</name>
    <dbReference type="NCBI Taxonomy" id="303371"/>
    <lineage>
        <taxon>Eukaryota</taxon>
        <taxon>Sar</taxon>
        <taxon>Stramenopiles</taxon>
        <taxon>Ochrophyta</taxon>
        <taxon>PX clade</taxon>
        <taxon>Xanthophyceae</taxon>
        <taxon>Tribonematales</taxon>
        <taxon>Tribonemataceae</taxon>
        <taxon>Tribonema</taxon>
    </lineage>
</organism>
<sequence length="819" mass="81354">MGAGASAELSPEALKAKYADVKCKLYSEQQEKIERMMSDGASTAEIIAAVDACLNDPQVPNAAYAVLPAFTAKHKSLMARALTPKLFDELRGVATAAAGYTLSRAIQTGVMSPALDIGCTAGDEESWTAFRALYAPVVRAWHGFDPDTQQHRAAAEAATAAAAAPASAVSDAAAAALAGCVTAAHVRGARNLRGYPLPAGATAADRAAVRAAMERVLARCAGGDCALLRGGALRALRDLSDGEREALTRAACLPPRPAPGSTMWHAGAARDWPDERGVYFNNDAAPGAAVWVNYKDHCCMMSVDEGGDLCAAHARYRQITLALESAVVAEGLELMRTDALGHLTSCPSMIGTAMHACLTLRLPKFNHSFESRVVLTQLCAYVGLQQRYLGADDLFELCNKQTVGAQEGELVQRVIDGCARVVAIERELESGAISLAEVGATFDTPAAAARPRRRSSLPGPCPAARKSSVNLEGAAAAARERRASAASAAAAGMRGSSGGGGGGDGAKRKSSAGSAAAAAAAAGAARRASGGDAATLRPLAEDQKEGMRSGGESSDMAAAPAPAAAAAAAASPRRKSSSSAASSPPAARRSSAGSPPAAATAAAAAGDAHLVPRRSFLPAIPRKSSSNGADAAAAAASATAAAAAASDGSPVRRKSSVALGTAAFRRPTADAVPPASPPAEAAAAAAAAGGAASPPPQRKSSAGQAGTPAVRRPTAEAVPPMSPPPPAAAAAATEAAAPTAAEAPAAAAASPPPQRKSSAGSPGGAARISSPERRKSSVTAAAAGSPGSRRGSKLPAAEGVAAAGVPPPPQAAVHDGAAA</sequence>
<dbReference type="PROSITE" id="PS51509">
    <property type="entry name" value="PHOSPHAGEN_KINASE_N"/>
    <property type="match status" value="1"/>
</dbReference>
<evidence type="ECO:0000259" key="10">
    <source>
        <dbReference type="PROSITE" id="PS51510"/>
    </source>
</evidence>
<keyword evidence="2 7" id="KW-0808">Transferase</keyword>
<reference evidence="11" key="1">
    <citation type="submission" date="2021-02" db="EMBL/GenBank/DDBJ databases">
        <title>First Annotated Genome of the Yellow-green Alga Tribonema minus.</title>
        <authorList>
            <person name="Mahan K.M."/>
        </authorList>
    </citation>
    <scope>NUCLEOTIDE SEQUENCE</scope>
    <source>
        <strain evidence="11">UTEX B ZZ1240</strain>
    </source>
</reference>
<dbReference type="InterPro" id="IPR022413">
    <property type="entry name" value="ATP-guanido_PTrfase_N"/>
</dbReference>
<evidence type="ECO:0000256" key="4">
    <source>
        <dbReference type="ARBA" id="ARBA00022777"/>
    </source>
</evidence>
<dbReference type="Pfam" id="PF00217">
    <property type="entry name" value="ATP-gua_Ptrans"/>
    <property type="match status" value="1"/>
</dbReference>
<evidence type="ECO:0000256" key="6">
    <source>
        <dbReference type="PROSITE-ProRule" id="PRU00842"/>
    </source>
</evidence>
<dbReference type="Pfam" id="PF02807">
    <property type="entry name" value="ATP-gua_PtransN"/>
    <property type="match status" value="1"/>
</dbReference>
<evidence type="ECO:0000256" key="1">
    <source>
        <dbReference type="ARBA" id="ARBA00006798"/>
    </source>
</evidence>
<dbReference type="PANTHER" id="PTHR11547">
    <property type="entry name" value="ARGININE OR CREATINE KINASE"/>
    <property type="match status" value="1"/>
</dbReference>
<feature type="compositionally biased region" description="Low complexity" evidence="8">
    <location>
        <begin position="484"/>
        <end position="494"/>
    </location>
</feature>
<comment type="similarity">
    <text evidence="1 6">Belongs to the ATP:guanido phosphotransferase family.</text>
</comment>
<accession>A0A835YVR9</accession>
<dbReference type="PANTHER" id="PTHR11547:SF38">
    <property type="entry name" value="ARGININE KINASE 1-RELATED"/>
    <property type="match status" value="1"/>
</dbReference>
<feature type="compositionally biased region" description="Low complexity" evidence="8">
    <location>
        <begin position="728"/>
        <end position="749"/>
    </location>
</feature>
<feature type="compositionally biased region" description="Low complexity" evidence="8">
    <location>
        <begin position="624"/>
        <end position="649"/>
    </location>
</feature>
<dbReference type="GO" id="GO:0005615">
    <property type="term" value="C:extracellular space"/>
    <property type="evidence" value="ECO:0007669"/>
    <property type="project" value="TreeGrafter"/>
</dbReference>
<dbReference type="InterPro" id="IPR022414">
    <property type="entry name" value="ATP-guanido_PTrfase_cat"/>
</dbReference>
<feature type="binding site" evidence="7">
    <location>
        <begin position="355"/>
        <end position="359"/>
    </location>
    <ligand>
        <name>ATP</name>
        <dbReference type="ChEBI" id="CHEBI:30616"/>
    </ligand>
</feature>
<gene>
    <name evidence="11" type="ORF">JKP88DRAFT_318504</name>
</gene>
<dbReference type="GO" id="GO:0005524">
    <property type="term" value="F:ATP binding"/>
    <property type="evidence" value="ECO:0007669"/>
    <property type="project" value="UniProtKB-UniRule"/>
</dbReference>
<feature type="domain" description="Phosphagen kinase N-terminal" evidence="9">
    <location>
        <begin position="58"/>
        <end position="143"/>
    </location>
</feature>
<comment type="caution">
    <text evidence="7">Lacks conserved residue(s) required for the propagation of feature annotation.</text>
</comment>
<dbReference type="AlphaFoldDB" id="A0A835YVR9"/>
<dbReference type="SUPFAM" id="SSF48034">
    <property type="entry name" value="Guanido kinase N-terminal domain"/>
    <property type="match status" value="1"/>
</dbReference>
<feature type="binding site" evidence="7">
    <location>
        <begin position="382"/>
        <end position="387"/>
    </location>
    <ligand>
        <name>ATP</name>
        <dbReference type="ChEBI" id="CHEBI:30616"/>
    </ligand>
</feature>
<dbReference type="GO" id="GO:0046314">
    <property type="term" value="P:phosphocreatine biosynthetic process"/>
    <property type="evidence" value="ECO:0007669"/>
    <property type="project" value="InterPro"/>
</dbReference>
<evidence type="ECO:0000256" key="8">
    <source>
        <dbReference type="SAM" id="MobiDB-lite"/>
    </source>
</evidence>
<keyword evidence="12" id="KW-1185">Reference proteome</keyword>
<dbReference type="InterPro" id="IPR000749">
    <property type="entry name" value="ATP-guanido_PTrfase"/>
</dbReference>
<evidence type="ECO:0008006" key="13">
    <source>
        <dbReference type="Google" id="ProtNLM"/>
    </source>
</evidence>
<keyword evidence="5 7" id="KW-0067">ATP-binding</keyword>
<dbReference type="SUPFAM" id="SSF55931">
    <property type="entry name" value="Glutamine synthetase/guanido kinase"/>
    <property type="match status" value="1"/>
</dbReference>
<dbReference type="PROSITE" id="PS51510">
    <property type="entry name" value="PHOSPHAGEN_KINASE_C"/>
    <property type="match status" value="1"/>
</dbReference>
<feature type="compositionally biased region" description="Low complexity" evidence="8">
    <location>
        <begin position="557"/>
        <end position="605"/>
    </location>
</feature>
<keyword evidence="3 7" id="KW-0547">Nucleotide-binding</keyword>
<dbReference type="Gene3D" id="3.30.590.10">
    <property type="entry name" value="Glutamine synthetase/guanido kinase, catalytic domain"/>
    <property type="match status" value="1"/>
</dbReference>
<dbReference type="OrthoDB" id="430219at2759"/>
<name>A0A835YVR9_9STRA</name>
<feature type="binding site" evidence="7">
    <location>
        <begin position="183"/>
        <end position="187"/>
    </location>
    <ligand>
        <name>ATP</name>
        <dbReference type="ChEBI" id="CHEBI:30616"/>
    </ligand>
</feature>
<proteinExistence type="inferred from homology"/>
<evidence type="ECO:0000256" key="7">
    <source>
        <dbReference type="PROSITE-ProRule" id="PRU00843"/>
    </source>
</evidence>
<dbReference type="InterPro" id="IPR014746">
    <property type="entry name" value="Gln_synth/guanido_kin_cat_dom"/>
</dbReference>
<dbReference type="InterPro" id="IPR036802">
    <property type="entry name" value="ATP-guanido_PTrfase_N_sf"/>
</dbReference>
<evidence type="ECO:0000259" key="9">
    <source>
        <dbReference type="PROSITE" id="PS51509"/>
    </source>
</evidence>
<feature type="domain" description="Phosphagen kinase C-terminal" evidence="10">
    <location>
        <begin position="180"/>
        <end position="428"/>
    </location>
</feature>
<evidence type="ECO:0000256" key="5">
    <source>
        <dbReference type="ARBA" id="ARBA00022840"/>
    </source>
</evidence>
<feature type="region of interest" description="Disordered" evidence="8">
    <location>
        <begin position="526"/>
        <end position="819"/>
    </location>
</feature>
<dbReference type="Gene3D" id="1.10.135.10">
    <property type="entry name" value="ATP:guanido phosphotransferase, N-terminal domain"/>
    <property type="match status" value="1"/>
</dbReference>
<feature type="compositionally biased region" description="Gly residues" evidence="8">
    <location>
        <begin position="495"/>
        <end position="504"/>
    </location>
</feature>
<comment type="caution">
    <text evidence="11">The sequence shown here is derived from an EMBL/GenBank/DDBJ whole genome shotgun (WGS) entry which is preliminary data.</text>
</comment>
<keyword evidence="4 7" id="KW-0418">Kinase</keyword>